<organism evidence="1 2">
    <name type="scientific">Melia azedarach</name>
    <name type="common">Chinaberry tree</name>
    <dbReference type="NCBI Taxonomy" id="155640"/>
    <lineage>
        <taxon>Eukaryota</taxon>
        <taxon>Viridiplantae</taxon>
        <taxon>Streptophyta</taxon>
        <taxon>Embryophyta</taxon>
        <taxon>Tracheophyta</taxon>
        <taxon>Spermatophyta</taxon>
        <taxon>Magnoliopsida</taxon>
        <taxon>eudicotyledons</taxon>
        <taxon>Gunneridae</taxon>
        <taxon>Pentapetalae</taxon>
        <taxon>rosids</taxon>
        <taxon>malvids</taxon>
        <taxon>Sapindales</taxon>
        <taxon>Meliaceae</taxon>
        <taxon>Melia</taxon>
    </lineage>
</organism>
<evidence type="ECO:0000313" key="1">
    <source>
        <dbReference type="EMBL" id="KAJ4723126.1"/>
    </source>
</evidence>
<name>A0ACC1YH57_MELAZ</name>
<comment type="caution">
    <text evidence="1">The sequence shown here is derived from an EMBL/GenBank/DDBJ whole genome shotgun (WGS) entry which is preliminary data.</text>
</comment>
<proteinExistence type="predicted"/>
<reference evidence="1 2" key="1">
    <citation type="journal article" date="2023" name="Science">
        <title>Complex scaffold remodeling in plant triterpene biosynthesis.</title>
        <authorList>
            <person name="De La Pena R."/>
            <person name="Hodgson H."/>
            <person name="Liu J.C."/>
            <person name="Stephenson M.J."/>
            <person name="Martin A.C."/>
            <person name="Owen C."/>
            <person name="Harkess A."/>
            <person name="Leebens-Mack J."/>
            <person name="Jimenez L.E."/>
            <person name="Osbourn A."/>
            <person name="Sattely E.S."/>
        </authorList>
    </citation>
    <scope>NUCLEOTIDE SEQUENCE [LARGE SCALE GENOMIC DNA]</scope>
    <source>
        <strain evidence="2">cv. JPN11</strain>
        <tissue evidence="1">Leaf</tissue>
    </source>
</reference>
<accession>A0ACC1YH57</accession>
<dbReference type="Proteomes" id="UP001164539">
    <property type="component" value="Chromosome 3"/>
</dbReference>
<dbReference type="EMBL" id="CM051396">
    <property type="protein sequence ID" value="KAJ4723126.1"/>
    <property type="molecule type" value="Genomic_DNA"/>
</dbReference>
<gene>
    <name evidence="1" type="ORF">OWV82_006536</name>
</gene>
<sequence>MSGMNVKIDKFMGRNSFSLWQIKMQALLKQQGLWAPLMRKLADPITVEMAVLEEKAHSTIMLCLANDIITEVAEEETAQGLWVKLEGLYMTKSLTNKLLLKQRLFSLRMQKGMPLRDHLDKLNTILLELRNIDVKVEDEDAALIMLVSLPLSYENFVQSFIVGKDTVSLEEVRSSLHTRELRHKATGTGADNQAVGLVASGSYGHGNSGKKKFKKPVSKGPKPNDVCNYCKEKGHWKSDCPKKKRQQDKPTGTAAVADTNSEEDIALVADEHTSHNDVWILDSEASYHICPRREWHVPLMTKNLISLSMLDNKGFSFQGEGGVLHVCKGSNVVLKGVKRATLYFLQGFTLSSSVAVVSSEIDKDNMTKLWHMRLGHMSARGMQILSKGDLLCGHKIKDLEFCEHCIFGKLHRSKFPKAIHRTKGTLDYIHSDCWGPSRVESLGGKKIKRLRTDNGLEFCWFEFDEFCKNEGIVRHHTVRDTPQQNGVAERMNQTLLEKARCMLSNAELTRRFWAEAVSTMCYLINRGPHTEPRAKKGVFVGYGDGVKGYRIWSPSEKRVILSRNVVFDENSMFNPTVKSIVVLENGSVEKQVEQQVTLDESEPQHKDQHPQSKSEPSGSSLPVASQHSLALNRSKRANYGIPPKRYGFEDMVAYALQVAEEVDTNSNEPSTYKEAVTCTESTQWLAAMGDEIESLHKNQTWELTNRPRDRKIVTCKWVYKKKEGETSVEGIKYKARVVARGFTQREGVDYNEIFSPVVRHTSIRVLLAIVAHQDLELEQLDVKTAFLHGELEEEIYMTQPDGFQVPGKEDYVCKLKKSLYGLKQSPRQWYKRFDSDMIEIGYTRSPYDCCVYYSKATNGSLIYLVLYVDDMLIAAENKSDVQKLKDILSVEFEMKDLGAARKILGMEIYRDRSKKKLFLSQKGYIQKILSRFGMSTAKPIDTPSAANAHLSVAFAPKSVEEKEYMSRVPYASAVGSLMFMGEPGKEYWQAVKRIFRYLKGTFDVGLIYRGDTQCLVTGFLDSDYAGDVDSRRSMTGYVFTLGSSVVSWKATLQPTVTLSTTEAEYMALTEVAKEGIWLKGLVSDLGLHHDQAIVYYDSLSAICLAKDQVHHERTKHIDVRYHFLRSEKRIKVNKMGTADNPADMFTKPVSHSKFQHFLDLLNVKSC</sequence>
<evidence type="ECO:0000313" key="2">
    <source>
        <dbReference type="Proteomes" id="UP001164539"/>
    </source>
</evidence>
<keyword evidence="2" id="KW-1185">Reference proteome</keyword>
<protein>
    <submittedName>
        <fullName evidence="1">Retrovirus-related Pol polyprotein from transposon TNT 1-94</fullName>
    </submittedName>
</protein>